<evidence type="ECO:0000313" key="2">
    <source>
        <dbReference type="EMBL" id="CTQ41893.1"/>
    </source>
</evidence>
<evidence type="ECO:0000259" key="1">
    <source>
        <dbReference type="Pfam" id="PF05099"/>
    </source>
</evidence>
<keyword evidence="3" id="KW-1185">Reference proteome</keyword>
<dbReference type="STRING" id="187304.B0E33_00095"/>
<gene>
    <name evidence="2" type="ORF">LAL4801_00313</name>
</gene>
<dbReference type="Gene3D" id="1.10.3680.10">
    <property type="entry name" value="TerB-like"/>
    <property type="match status" value="1"/>
</dbReference>
<dbReference type="InterPro" id="IPR007791">
    <property type="entry name" value="DjlA_N"/>
</dbReference>
<dbReference type="OrthoDB" id="8478875at2"/>
<dbReference type="Proteomes" id="UP000048926">
    <property type="component" value="Unassembled WGS sequence"/>
</dbReference>
<protein>
    <submittedName>
        <fullName evidence="2">Tellurite resistance protein TerB</fullName>
    </submittedName>
</protein>
<dbReference type="InterPro" id="IPR029024">
    <property type="entry name" value="TerB-like"/>
</dbReference>
<sequence length="174" mass="19108">MHILLAALGILAAGAFWIYRVRRVADNTRVVLDAAQDIKAAARRFGFRTRANQHPAEGVDDPRVSAAALLVLVAETDGGISRAEQDMILEQLQSVFAMPAGEVEELFQFAKWLANQSSNPDNMIRRLIKRTVNLGGRDTLPDLIRMVSAVGKADTGTLTDDTQQVIERLKQLNA</sequence>
<dbReference type="AlphaFoldDB" id="A0A0M6XWK9"/>
<accession>A0A0M6XWK9</accession>
<proteinExistence type="predicted"/>
<name>A0A0M6XWK9_9HYPH</name>
<evidence type="ECO:0000313" key="3">
    <source>
        <dbReference type="Proteomes" id="UP000048926"/>
    </source>
</evidence>
<dbReference type="EMBL" id="CXST01000001">
    <property type="protein sequence ID" value="CTQ41893.1"/>
    <property type="molecule type" value="Genomic_DNA"/>
</dbReference>
<dbReference type="RefSeq" id="WP_055653765.1">
    <property type="nucleotide sequence ID" value="NZ_CXST01000001.1"/>
</dbReference>
<dbReference type="Pfam" id="PF05099">
    <property type="entry name" value="TerB"/>
    <property type="match status" value="1"/>
</dbReference>
<organism evidence="2 3">
    <name type="scientific">Roseibium aggregatum</name>
    <dbReference type="NCBI Taxonomy" id="187304"/>
    <lineage>
        <taxon>Bacteria</taxon>
        <taxon>Pseudomonadati</taxon>
        <taxon>Pseudomonadota</taxon>
        <taxon>Alphaproteobacteria</taxon>
        <taxon>Hyphomicrobiales</taxon>
        <taxon>Stappiaceae</taxon>
        <taxon>Roseibium</taxon>
    </lineage>
</organism>
<dbReference type="SUPFAM" id="SSF158682">
    <property type="entry name" value="TerB-like"/>
    <property type="match status" value="1"/>
</dbReference>
<feature type="domain" description="Co-chaperone DjlA N-terminal" evidence="1">
    <location>
        <begin position="65"/>
        <end position="171"/>
    </location>
</feature>
<reference evidence="3" key="1">
    <citation type="submission" date="2015-07" db="EMBL/GenBank/DDBJ databases">
        <authorList>
            <person name="Rodrigo-Torres Lidia"/>
            <person name="Arahal R.David."/>
        </authorList>
    </citation>
    <scope>NUCLEOTIDE SEQUENCE [LARGE SCALE GENOMIC DNA]</scope>
    <source>
        <strain evidence="3">CECT 4801</strain>
    </source>
</reference>